<reference evidence="1" key="1">
    <citation type="submission" date="2022-03" db="EMBL/GenBank/DDBJ databases">
        <authorList>
            <person name="Tunstrom K."/>
        </authorList>
    </citation>
    <scope>NUCLEOTIDE SEQUENCE</scope>
</reference>
<protein>
    <submittedName>
        <fullName evidence="1">Uncharacterized protein</fullName>
    </submittedName>
</protein>
<dbReference type="Proteomes" id="UP001153954">
    <property type="component" value="Unassembled WGS sequence"/>
</dbReference>
<evidence type="ECO:0000313" key="2">
    <source>
        <dbReference type="Proteomes" id="UP001153954"/>
    </source>
</evidence>
<organism evidence="1 2">
    <name type="scientific">Euphydryas editha</name>
    <name type="common">Edith's checkerspot</name>
    <dbReference type="NCBI Taxonomy" id="104508"/>
    <lineage>
        <taxon>Eukaryota</taxon>
        <taxon>Metazoa</taxon>
        <taxon>Ecdysozoa</taxon>
        <taxon>Arthropoda</taxon>
        <taxon>Hexapoda</taxon>
        <taxon>Insecta</taxon>
        <taxon>Pterygota</taxon>
        <taxon>Neoptera</taxon>
        <taxon>Endopterygota</taxon>
        <taxon>Lepidoptera</taxon>
        <taxon>Glossata</taxon>
        <taxon>Ditrysia</taxon>
        <taxon>Papilionoidea</taxon>
        <taxon>Nymphalidae</taxon>
        <taxon>Nymphalinae</taxon>
        <taxon>Euphydryas</taxon>
    </lineage>
</organism>
<dbReference type="EMBL" id="CAKOGL010000030">
    <property type="protein sequence ID" value="CAH2107113.1"/>
    <property type="molecule type" value="Genomic_DNA"/>
</dbReference>
<dbReference type="AlphaFoldDB" id="A0AAU9V766"/>
<comment type="caution">
    <text evidence="1">The sequence shown here is derived from an EMBL/GenBank/DDBJ whole genome shotgun (WGS) entry which is preliminary data.</text>
</comment>
<proteinExistence type="predicted"/>
<gene>
    <name evidence="1" type="ORF">EEDITHA_LOCUS21171</name>
</gene>
<name>A0AAU9V766_EUPED</name>
<evidence type="ECO:0000313" key="1">
    <source>
        <dbReference type="EMBL" id="CAH2107113.1"/>
    </source>
</evidence>
<sequence>MLRALITSYQQEIEYLAMEMDRSEMQRLRKVLFHEVTEKQPEDATSHIANLVAEHLDLHYFSTSSVTRCYCLEKPLENKPRPLITKFTDVVIRDKVWFAKTKLKGTGVTESEFLAKLFNFYC</sequence>
<accession>A0AAU9V766</accession>
<keyword evidence="2" id="KW-1185">Reference proteome</keyword>